<feature type="domain" description="N-acetyltransferase" evidence="3">
    <location>
        <begin position="4"/>
        <end position="149"/>
    </location>
</feature>
<evidence type="ECO:0000256" key="1">
    <source>
        <dbReference type="ARBA" id="ARBA00022679"/>
    </source>
</evidence>
<dbReference type="OrthoDB" id="9789603at2"/>
<dbReference type="CDD" id="cd04301">
    <property type="entry name" value="NAT_SF"/>
    <property type="match status" value="1"/>
</dbReference>
<dbReference type="SUPFAM" id="SSF55729">
    <property type="entry name" value="Acyl-CoA N-acyltransferases (Nat)"/>
    <property type="match status" value="1"/>
</dbReference>
<evidence type="ECO:0000313" key="4">
    <source>
        <dbReference type="EMBL" id="PSK87789.1"/>
    </source>
</evidence>
<dbReference type="EMBL" id="PYGB01000002">
    <property type="protein sequence ID" value="PSK87789.1"/>
    <property type="molecule type" value="Genomic_DNA"/>
</dbReference>
<keyword evidence="7" id="KW-1185">Reference proteome</keyword>
<keyword evidence="1 5" id="KW-0808">Transferase</keyword>
<gene>
    <name evidence="4" type="ORF">CLV79_102278</name>
    <name evidence="5" type="ORF">LOS8367_01360</name>
</gene>
<dbReference type="EMBL" id="FWFY01000003">
    <property type="protein sequence ID" value="SLN34386.1"/>
    <property type="molecule type" value="Genomic_DNA"/>
</dbReference>
<evidence type="ECO:0000313" key="6">
    <source>
        <dbReference type="Proteomes" id="UP000193495"/>
    </source>
</evidence>
<dbReference type="InterPro" id="IPR016181">
    <property type="entry name" value="Acyl_CoA_acyltransferase"/>
</dbReference>
<dbReference type="PROSITE" id="PS51186">
    <property type="entry name" value="GNAT"/>
    <property type="match status" value="1"/>
</dbReference>
<evidence type="ECO:0000313" key="7">
    <source>
        <dbReference type="Proteomes" id="UP000240624"/>
    </source>
</evidence>
<organism evidence="5 6">
    <name type="scientific">Limimaricola soesokkakensis</name>
    <dbReference type="NCBI Taxonomy" id="1343159"/>
    <lineage>
        <taxon>Bacteria</taxon>
        <taxon>Pseudomonadati</taxon>
        <taxon>Pseudomonadota</taxon>
        <taxon>Alphaproteobacteria</taxon>
        <taxon>Rhodobacterales</taxon>
        <taxon>Paracoccaceae</taxon>
        <taxon>Limimaricola</taxon>
    </lineage>
</organism>
<dbReference type="InterPro" id="IPR000182">
    <property type="entry name" value="GNAT_dom"/>
</dbReference>
<dbReference type="InterPro" id="IPR050832">
    <property type="entry name" value="Bact_Acetyltransf"/>
</dbReference>
<evidence type="ECO:0000256" key="2">
    <source>
        <dbReference type="ARBA" id="ARBA00023315"/>
    </source>
</evidence>
<evidence type="ECO:0000313" key="5">
    <source>
        <dbReference type="EMBL" id="SLN34386.1"/>
    </source>
</evidence>
<name>A0A1X6YXB1_9RHOB</name>
<reference evidence="5 6" key="1">
    <citation type="submission" date="2017-03" db="EMBL/GenBank/DDBJ databases">
        <authorList>
            <person name="Afonso C.L."/>
            <person name="Miller P.J."/>
            <person name="Scott M.A."/>
            <person name="Spackman E."/>
            <person name="Goraichik I."/>
            <person name="Dimitrov K.M."/>
            <person name="Suarez D.L."/>
            <person name="Swayne D.E."/>
        </authorList>
    </citation>
    <scope>NUCLEOTIDE SEQUENCE [LARGE SCALE GENOMIC DNA]</scope>
    <source>
        <strain evidence="5 6">CECT 8367</strain>
    </source>
</reference>
<dbReference type="Proteomes" id="UP000240624">
    <property type="component" value="Unassembled WGS sequence"/>
</dbReference>
<dbReference type="PANTHER" id="PTHR43877">
    <property type="entry name" value="AMINOALKYLPHOSPHONATE N-ACETYLTRANSFERASE-RELATED-RELATED"/>
    <property type="match status" value="1"/>
</dbReference>
<accession>A0A1X6YXB1</accession>
<protein>
    <submittedName>
        <fullName evidence="4">Acetyltransferase (GNAT) family protein</fullName>
    </submittedName>
    <submittedName>
        <fullName evidence="5">Putative acetyltransferase</fullName>
    </submittedName>
</protein>
<dbReference type="Gene3D" id="3.40.630.30">
    <property type="match status" value="1"/>
</dbReference>
<sequence length="149" mass="15887">MSAPHFHEAGRGDVPAILALLADDDLGHGRENVSLEIYLAAFDRMKAQPGNLIIVGEKEGVIVACYQITLIDGLSRGGARRAQIEAVRVAANWRGAGIGQSLMQDAEARARAGGCALIQFTSDRARNAAHGFYEGLGYNPSHLGFKKSL</sequence>
<dbReference type="RefSeq" id="WP_106535001.1">
    <property type="nucleotide sequence ID" value="NZ_FWFY01000003.1"/>
</dbReference>
<evidence type="ECO:0000259" key="3">
    <source>
        <dbReference type="PROSITE" id="PS51186"/>
    </source>
</evidence>
<dbReference type="Pfam" id="PF00583">
    <property type="entry name" value="Acetyltransf_1"/>
    <property type="match status" value="1"/>
</dbReference>
<proteinExistence type="predicted"/>
<dbReference type="GO" id="GO:0016747">
    <property type="term" value="F:acyltransferase activity, transferring groups other than amino-acyl groups"/>
    <property type="evidence" value="ECO:0007669"/>
    <property type="project" value="InterPro"/>
</dbReference>
<dbReference type="AlphaFoldDB" id="A0A1X6YXB1"/>
<dbReference type="Proteomes" id="UP000193495">
    <property type="component" value="Unassembled WGS sequence"/>
</dbReference>
<keyword evidence="2" id="KW-0012">Acyltransferase</keyword>
<reference evidence="4 7" key="2">
    <citation type="submission" date="2018-03" db="EMBL/GenBank/DDBJ databases">
        <title>Genomic Encyclopedia of Archaeal and Bacterial Type Strains, Phase II (KMG-II): from individual species to whole genera.</title>
        <authorList>
            <person name="Goeker M."/>
        </authorList>
    </citation>
    <scope>NUCLEOTIDE SEQUENCE [LARGE SCALE GENOMIC DNA]</scope>
    <source>
        <strain evidence="4 7">DSM 29956</strain>
    </source>
</reference>